<protein>
    <submittedName>
        <fullName evidence="1">Uncharacterized protein</fullName>
    </submittedName>
</protein>
<proteinExistence type="predicted"/>
<accession>A0ACC2HSL9</accession>
<comment type="caution">
    <text evidence="1">The sequence shown here is derived from an EMBL/GenBank/DDBJ whole genome shotgun (WGS) entry which is preliminary data.</text>
</comment>
<keyword evidence="2" id="KW-1185">Reference proteome</keyword>
<evidence type="ECO:0000313" key="2">
    <source>
        <dbReference type="Proteomes" id="UP001153334"/>
    </source>
</evidence>
<reference evidence="1" key="1">
    <citation type="submission" date="2022-11" db="EMBL/GenBank/DDBJ databases">
        <title>Genome Sequence of Nemania bipapillata.</title>
        <authorList>
            <person name="Buettner E."/>
        </authorList>
    </citation>
    <scope>NUCLEOTIDE SEQUENCE</scope>
    <source>
        <strain evidence="1">CP14</strain>
    </source>
</reference>
<dbReference type="EMBL" id="JAPESX010003092">
    <property type="protein sequence ID" value="KAJ8105748.1"/>
    <property type="molecule type" value="Genomic_DNA"/>
</dbReference>
<organism evidence="1 2">
    <name type="scientific">Nemania bipapillata</name>
    <dbReference type="NCBI Taxonomy" id="110536"/>
    <lineage>
        <taxon>Eukaryota</taxon>
        <taxon>Fungi</taxon>
        <taxon>Dikarya</taxon>
        <taxon>Ascomycota</taxon>
        <taxon>Pezizomycotina</taxon>
        <taxon>Sordariomycetes</taxon>
        <taxon>Xylariomycetidae</taxon>
        <taxon>Xylariales</taxon>
        <taxon>Xylariaceae</taxon>
        <taxon>Nemania</taxon>
    </lineage>
</organism>
<name>A0ACC2HSL9_9PEZI</name>
<sequence length="104" mass="10958">MGPATDAENGKASSPLVALLAGGVAGGVEAACTYPFEFAKTRVQLYGHEGVRNPFAVVARVARQEGLGALYKGCSTMIFGSIGKDAVRFLMFDRIRALFEDPSS</sequence>
<gene>
    <name evidence="1" type="ORF">ONZ43_g7300</name>
</gene>
<dbReference type="Proteomes" id="UP001153334">
    <property type="component" value="Unassembled WGS sequence"/>
</dbReference>
<evidence type="ECO:0000313" key="1">
    <source>
        <dbReference type="EMBL" id="KAJ8105748.1"/>
    </source>
</evidence>